<proteinExistence type="predicted"/>
<dbReference type="ExpressionAtlas" id="E0CPW8">
    <property type="expression patterns" value="baseline and differential"/>
</dbReference>
<dbReference type="OrthoDB" id="749289at2759"/>
<reference evidence="3" key="1">
    <citation type="journal article" date="2007" name="Nature">
        <title>The grapevine genome sequence suggests ancestral hexaploidization in major angiosperm phyla.</title>
        <authorList>
            <consortium name="The French-Italian Public Consortium for Grapevine Genome Characterization."/>
            <person name="Jaillon O."/>
            <person name="Aury J.-M."/>
            <person name="Noel B."/>
            <person name="Policriti A."/>
            <person name="Clepet C."/>
            <person name="Casagrande A."/>
            <person name="Choisne N."/>
            <person name="Aubourg S."/>
            <person name="Vitulo N."/>
            <person name="Jubin C."/>
            <person name="Vezzi A."/>
            <person name="Legeai F."/>
            <person name="Hugueney P."/>
            <person name="Dasilva C."/>
            <person name="Horner D."/>
            <person name="Mica E."/>
            <person name="Jublot D."/>
            <person name="Poulain J."/>
            <person name="Bruyere C."/>
            <person name="Billault A."/>
            <person name="Segurens B."/>
            <person name="Gouyvenoux M."/>
            <person name="Ugarte E."/>
            <person name="Cattonaro F."/>
            <person name="Anthouard V."/>
            <person name="Vico V."/>
            <person name="Del Fabbro C."/>
            <person name="Alaux M."/>
            <person name="Di Gaspero G."/>
            <person name="Dumas V."/>
            <person name="Felice N."/>
            <person name="Paillard S."/>
            <person name="Juman I."/>
            <person name="Moroldo M."/>
            <person name="Scalabrin S."/>
            <person name="Canaguier A."/>
            <person name="Le Clainche I."/>
            <person name="Malacrida G."/>
            <person name="Durand E."/>
            <person name="Pesole G."/>
            <person name="Laucou V."/>
            <person name="Chatelet P."/>
            <person name="Merdinoglu D."/>
            <person name="Delledonne M."/>
            <person name="Pezzotti M."/>
            <person name="Lecharny A."/>
            <person name="Scarpelli C."/>
            <person name="Artiguenave F."/>
            <person name="Pe M.E."/>
            <person name="Valle G."/>
            <person name="Morgante M."/>
            <person name="Caboche M."/>
            <person name="Adam-Blondon A.-F."/>
            <person name="Weissenbach J."/>
            <person name="Quetier F."/>
            <person name="Wincker P."/>
        </authorList>
    </citation>
    <scope>NUCLEOTIDE SEQUENCE [LARGE SCALE GENOMIC DNA]</scope>
    <source>
        <strain evidence="3">cv. Pinot noir / PN40024</strain>
    </source>
</reference>
<dbReference type="PANTHER" id="PTHR35324">
    <property type="entry name" value="BNAA08G03750D PROTEIN"/>
    <property type="match status" value="1"/>
</dbReference>
<dbReference type="InParanoid" id="E0CPW8"/>
<keyword evidence="3" id="KW-1185">Reference proteome</keyword>
<evidence type="ECO:0000313" key="2">
    <source>
        <dbReference type="EMBL" id="CBI19614.3"/>
    </source>
</evidence>
<gene>
    <name evidence="2" type="ordered locus">VIT_18s0001g11610</name>
</gene>
<evidence type="ECO:0000256" key="1">
    <source>
        <dbReference type="SAM" id="MobiDB-lite"/>
    </source>
</evidence>
<organism evidence="2 3">
    <name type="scientific">Vitis vinifera</name>
    <name type="common">Grape</name>
    <dbReference type="NCBI Taxonomy" id="29760"/>
    <lineage>
        <taxon>Eukaryota</taxon>
        <taxon>Viridiplantae</taxon>
        <taxon>Streptophyta</taxon>
        <taxon>Embryophyta</taxon>
        <taxon>Tracheophyta</taxon>
        <taxon>Spermatophyta</taxon>
        <taxon>Magnoliopsida</taxon>
        <taxon>eudicotyledons</taxon>
        <taxon>Gunneridae</taxon>
        <taxon>Pentapetalae</taxon>
        <taxon>rosids</taxon>
        <taxon>Vitales</taxon>
        <taxon>Vitaceae</taxon>
        <taxon>Viteae</taxon>
        <taxon>Vitis</taxon>
    </lineage>
</organism>
<dbReference type="Proteomes" id="UP000009183">
    <property type="component" value="Chromosome 18"/>
</dbReference>
<protein>
    <submittedName>
        <fullName evidence="2">Uncharacterized protein</fullName>
    </submittedName>
</protein>
<feature type="region of interest" description="Disordered" evidence="1">
    <location>
        <begin position="1"/>
        <end position="26"/>
    </location>
</feature>
<dbReference type="PaxDb" id="29760-VIT_18s0001g11610.t01"/>
<evidence type="ECO:0000313" key="3">
    <source>
        <dbReference type="Proteomes" id="UP000009183"/>
    </source>
</evidence>
<dbReference type="AlphaFoldDB" id="E0CPW8"/>
<dbReference type="HOGENOM" id="CLU_169274_0_0_1"/>
<accession>E0CPW8</accession>
<dbReference type="PANTHER" id="PTHR35324:SF4">
    <property type="entry name" value="EXPRESSED PROTEIN"/>
    <property type="match status" value="1"/>
</dbReference>
<sequence>MSFLVSKPQPSSSDSEKITNSDDREDSDTLLTVTSYLHLKPAQSSQTLDKDLVLRRIRHRKRVNKEKKWVDDAFAAP</sequence>
<name>E0CPW8_VITVI</name>
<dbReference type="EMBL" id="FN595227">
    <property type="protein sequence ID" value="CBI19614.3"/>
    <property type="molecule type" value="Genomic_DNA"/>
</dbReference>
<dbReference type="OMA" id="PIENCKN"/>